<dbReference type="EMBL" id="MU274911">
    <property type="protein sequence ID" value="KAI0089220.1"/>
    <property type="molecule type" value="Genomic_DNA"/>
</dbReference>
<comment type="caution">
    <text evidence="1">The sequence shown here is derived from an EMBL/GenBank/DDBJ whole genome shotgun (WGS) entry which is preliminary data.</text>
</comment>
<accession>A0ACB8U4M3</accession>
<sequence length="228" mass="25680">MTSFDGLLKDTAKRHFDAVRLSHVSSMEADYVYFTSPQSGEGCQQLVYLPQSIIVFPKNRVLRGNNRLAESRRRRSSGSDGGNLWPHGCLVSRPLSCLIYKSHSPPHFLLQFLHPSPSHPSLPHRRPGRPQDSLKTPHSAALSSSMSDESIIPGDIVLVNHGHYGRKEGLVVGSHYDYAGRQVVEVQLEPGEIYNAWLPTVTRVRRTTYYSSPPPPKRVATVERRVYW</sequence>
<protein>
    <submittedName>
        <fullName evidence="1">Uncharacterized protein</fullName>
    </submittedName>
</protein>
<evidence type="ECO:0000313" key="1">
    <source>
        <dbReference type="EMBL" id="KAI0089220.1"/>
    </source>
</evidence>
<proteinExistence type="predicted"/>
<organism evidence="1 2">
    <name type="scientific">Irpex rosettiformis</name>
    <dbReference type="NCBI Taxonomy" id="378272"/>
    <lineage>
        <taxon>Eukaryota</taxon>
        <taxon>Fungi</taxon>
        <taxon>Dikarya</taxon>
        <taxon>Basidiomycota</taxon>
        <taxon>Agaricomycotina</taxon>
        <taxon>Agaricomycetes</taxon>
        <taxon>Polyporales</taxon>
        <taxon>Irpicaceae</taxon>
        <taxon>Irpex</taxon>
    </lineage>
</organism>
<dbReference type="Proteomes" id="UP001055072">
    <property type="component" value="Unassembled WGS sequence"/>
</dbReference>
<gene>
    <name evidence="1" type="ORF">BDY19DRAFT_944748</name>
</gene>
<keyword evidence="2" id="KW-1185">Reference proteome</keyword>
<evidence type="ECO:0000313" key="2">
    <source>
        <dbReference type="Proteomes" id="UP001055072"/>
    </source>
</evidence>
<name>A0ACB8U4M3_9APHY</name>
<reference evidence="1" key="1">
    <citation type="journal article" date="2021" name="Environ. Microbiol.">
        <title>Gene family expansions and transcriptome signatures uncover fungal adaptations to wood decay.</title>
        <authorList>
            <person name="Hage H."/>
            <person name="Miyauchi S."/>
            <person name="Viragh M."/>
            <person name="Drula E."/>
            <person name="Min B."/>
            <person name="Chaduli D."/>
            <person name="Navarro D."/>
            <person name="Favel A."/>
            <person name="Norest M."/>
            <person name="Lesage-Meessen L."/>
            <person name="Balint B."/>
            <person name="Merenyi Z."/>
            <person name="de Eugenio L."/>
            <person name="Morin E."/>
            <person name="Martinez A.T."/>
            <person name="Baldrian P."/>
            <person name="Stursova M."/>
            <person name="Martinez M.J."/>
            <person name="Novotny C."/>
            <person name="Magnuson J.K."/>
            <person name="Spatafora J.W."/>
            <person name="Maurice S."/>
            <person name="Pangilinan J."/>
            <person name="Andreopoulos W."/>
            <person name="LaButti K."/>
            <person name="Hundley H."/>
            <person name="Na H."/>
            <person name="Kuo A."/>
            <person name="Barry K."/>
            <person name="Lipzen A."/>
            <person name="Henrissat B."/>
            <person name="Riley R."/>
            <person name="Ahrendt S."/>
            <person name="Nagy L.G."/>
            <person name="Grigoriev I.V."/>
            <person name="Martin F."/>
            <person name="Rosso M.N."/>
        </authorList>
    </citation>
    <scope>NUCLEOTIDE SEQUENCE</scope>
    <source>
        <strain evidence="1">CBS 384.51</strain>
    </source>
</reference>